<dbReference type="GO" id="GO:0033202">
    <property type="term" value="C:DNA helicase complex"/>
    <property type="evidence" value="ECO:0007669"/>
    <property type="project" value="TreeGrafter"/>
</dbReference>
<dbReference type="InterPro" id="IPR000212">
    <property type="entry name" value="DNA_helicase_UvrD/REP"/>
</dbReference>
<evidence type="ECO:0000256" key="5">
    <source>
        <dbReference type="ARBA" id="ARBA00023125"/>
    </source>
</evidence>
<keyword evidence="3 7" id="KW-0347">Helicase</keyword>
<dbReference type="EMBL" id="AJWZ01009801">
    <property type="protein sequence ID" value="EKC50264.1"/>
    <property type="molecule type" value="Genomic_DNA"/>
</dbReference>
<protein>
    <submittedName>
        <fullName evidence="7">DNA helicase, UvrD/REP type</fullName>
        <ecNumber evidence="7">3.-.-.-</ecNumber>
    </submittedName>
</protein>
<keyword evidence="2 7" id="KW-0378">Hydrolase</keyword>
<evidence type="ECO:0000256" key="1">
    <source>
        <dbReference type="ARBA" id="ARBA00022741"/>
    </source>
</evidence>
<dbReference type="PANTHER" id="PTHR11070:SF2">
    <property type="entry name" value="ATP-DEPENDENT DNA HELICASE SRS2"/>
    <property type="match status" value="1"/>
</dbReference>
<keyword evidence="4" id="KW-0067">ATP-binding</keyword>
<keyword evidence="1" id="KW-0547">Nucleotide-binding</keyword>
<sequence>MGKNEMLEPKAYGVKYAGDFRKKTIAEIYELYQRRLRENNAIDFDDIINFTIKILSENPDVLDYYTEKFKYILVDKYQDTNKAQFTLVS</sequence>
<feature type="non-terminal residue" evidence="7">
    <location>
        <position position="89"/>
    </location>
</feature>
<proteinExistence type="predicted"/>
<dbReference type="InterPro" id="IPR014016">
    <property type="entry name" value="UvrD-like_ATP-bd"/>
</dbReference>
<dbReference type="Pfam" id="PF00580">
    <property type="entry name" value="UvrD-helicase"/>
    <property type="match status" value="1"/>
</dbReference>
<dbReference type="InterPro" id="IPR013986">
    <property type="entry name" value="DExx_box_DNA_helicase_dom_sf"/>
</dbReference>
<dbReference type="PANTHER" id="PTHR11070">
    <property type="entry name" value="UVRD / RECB / PCRA DNA HELICASE FAMILY MEMBER"/>
    <property type="match status" value="1"/>
</dbReference>
<dbReference type="GO" id="GO:0005829">
    <property type="term" value="C:cytosol"/>
    <property type="evidence" value="ECO:0007669"/>
    <property type="project" value="TreeGrafter"/>
</dbReference>
<evidence type="ECO:0000256" key="2">
    <source>
        <dbReference type="ARBA" id="ARBA00022801"/>
    </source>
</evidence>
<evidence type="ECO:0000259" key="6">
    <source>
        <dbReference type="Pfam" id="PF00580"/>
    </source>
</evidence>
<dbReference type="EC" id="3.-.-.-" evidence="7"/>
<dbReference type="GO" id="GO:0016787">
    <property type="term" value="F:hydrolase activity"/>
    <property type="evidence" value="ECO:0007669"/>
    <property type="project" value="UniProtKB-KW"/>
</dbReference>
<evidence type="ECO:0000256" key="4">
    <source>
        <dbReference type="ARBA" id="ARBA00022840"/>
    </source>
</evidence>
<dbReference type="AlphaFoldDB" id="K1S4A8"/>
<dbReference type="InterPro" id="IPR027417">
    <property type="entry name" value="P-loop_NTPase"/>
</dbReference>
<keyword evidence="5" id="KW-0238">DNA-binding</keyword>
<reference evidence="7" key="1">
    <citation type="journal article" date="2013" name="Environ. Microbiol.">
        <title>Microbiota from the distal guts of lean and obese adolescents exhibit partial functional redundancy besides clear differences in community structure.</title>
        <authorList>
            <person name="Ferrer M."/>
            <person name="Ruiz A."/>
            <person name="Lanza F."/>
            <person name="Haange S.B."/>
            <person name="Oberbach A."/>
            <person name="Till H."/>
            <person name="Bargiela R."/>
            <person name="Campoy C."/>
            <person name="Segura M.T."/>
            <person name="Richter M."/>
            <person name="von Bergen M."/>
            <person name="Seifert J."/>
            <person name="Suarez A."/>
        </authorList>
    </citation>
    <scope>NUCLEOTIDE SEQUENCE</scope>
</reference>
<dbReference type="GO" id="GO:0005524">
    <property type="term" value="F:ATP binding"/>
    <property type="evidence" value="ECO:0007669"/>
    <property type="project" value="UniProtKB-KW"/>
</dbReference>
<feature type="domain" description="UvrD-like helicase ATP-binding" evidence="6">
    <location>
        <begin position="3"/>
        <end position="88"/>
    </location>
</feature>
<gene>
    <name evidence="7" type="ORF">OBE_14221</name>
</gene>
<comment type="caution">
    <text evidence="7">The sequence shown here is derived from an EMBL/GenBank/DDBJ whole genome shotgun (WGS) entry which is preliminary data.</text>
</comment>
<dbReference type="SUPFAM" id="SSF52540">
    <property type="entry name" value="P-loop containing nucleoside triphosphate hydrolases"/>
    <property type="match status" value="1"/>
</dbReference>
<name>K1S4A8_9ZZZZ</name>
<dbReference type="Gene3D" id="3.40.50.300">
    <property type="entry name" value="P-loop containing nucleotide triphosphate hydrolases"/>
    <property type="match status" value="1"/>
</dbReference>
<dbReference type="GO" id="GO:0000725">
    <property type="term" value="P:recombinational repair"/>
    <property type="evidence" value="ECO:0007669"/>
    <property type="project" value="TreeGrafter"/>
</dbReference>
<evidence type="ECO:0000256" key="3">
    <source>
        <dbReference type="ARBA" id="ARBA00022806"/>
    </source>
</evidence>
<organism evidence="7">
    <name type="scientific">human gut metagenome</name>
    <dbReference type="NCBI Taxonomy" id="408170"/>
    <lineage>
        <taxon>unclassified sequences</taxon>
        <taxon>metagenomes</taxon>
        <taxon>organismal metagenomes</taxon>
    </lineage>
</organism>
<dbReference type="GO" id="GO:0043138">
    <property type="term" value="F:3'-5' DNA helicase activity"/>
    <property type="evidence" value="ECO:0007669"/>
    <property type="project" value="TreeGrafter"/>
</dbReference>
<dbReference type="Gene3D" id="1.10.10.160">
    <property type="match status" value="1"/>
</dbReference>
<accession>K1S4A8</accession>
<dbReference type="GO" id="GO:0003677">
    <property type="term" value="F:DNA binding"/>
    <property type="evidence" value="ECO:0007669"/>
    <property type="project" value="UniProtKB-KW"/>
</dbReference>
<evidence type="ECO:0000313" key="7">
    <source>
        <dbReference type="EMBL" id="EKC50264.1"/>
    </source>
</evidence>